<dbReference type="Pfam" id="PF01436">
    <property type="entry name" value="NHL"/>
    <property type="match status" value="1"/>
</dbReference>
<evidence type="ECO:0000313" key="3">
    <source>
        <dbReference type="EMBL" id="PIZ14817.1"/>
    </source>
</evidence>
<dbReference type="InterPro" id="IPR011042">
    <property type="entry name" value="6-blade_b-propeller_TolB-like"/>
</dbReference>
<proteinExistence type="predicted"/>
<feature type="non-terminal residue" evidence="3">
    <location>
        <position position="1626"/>
    </location>
</feature>
<dbReference type="SUPFAM" id="SSF101898">
    <property type="entry name" value="NHL repeat"/>
    <property type="match status" value="1"/>
</dbReference>
<protein>
    <submittedName>
        <fullName evidence="3">Uncharacterized protein</fullName>
    </submittedName>
</protein>
<dbReference type="PANTHER" id="PTHR24104">
    <property type="entry name" value="E3 UBIQUITIN-PROTEIN LIGASE NHLRC1-RELATED"/>
    <property type="match status" value="1"/>
</dbReference>
<evidence type="ECO:0000313" key="4">
    <source>
        <dbReference type="Proteomes" id="UP000229307"/>
    </source>
</evidence>
<gene>
    <name evidence="3" type="ORF">COY52_10975</name>
</gene>
<accession>A0A2M7S5J0</accession>
<dbReference type="InterPro" id="IPR001258">
    <property type="entry name" value="NHL_repeat"/>
</dbReference>
<feature type="non-terminal residue" evidence="3">
    <location>
        <position position="1"/>
    </location>
</feature>
<dbReference type="Gene3D" id="2.120.10.30">
    <property type="entry name" value="TolB, C-terminal domain"/>
    <property type="match status" value="2"/>
</dbReference>
<organism evidence="3 4">
    <name type="scientific">Candidatus Desantisbacteria bacterium CG_4_10_14_0_8_um_filter_48_22</name>
    <dbReference type="NCBI Taxonomy" id="1974543"/>
    <lineage>
        <taxon>Bacteria</taxon>
        <taxon>Candidatus Desantisiibacteriota</taxon>
    </lineage>
</organism>
<dbReference type="PANTHER" id="PTHR24104:SF25">
    <property type="entry name" value="PROTEIN LIN-41"/>
    <property type="match status" value="1"/>
</dbReference>
<dbReference type="Proteomes" id="UP000229307">
    <property type="component" value="Unassembled WGS sequence"/>
</dbReference>
<sequence>TFTINAVDPIENNVASGIAFIEYQVDGETWTIYSSPFSLADGMHFVNYKAVDRAGNSEDTRMFMVTVGLPKTDIRVESPVYTNPYNNNIYLTSASTVSLVVVGDASQVQRIEYRLDTETIWNTYTDPFTIPSAGFHMLSCYTVDILGGVEQTINMFNLYVDDSPPIMQIGFIGPFYNTSPVYVSALTTATLYTYDLGSGPKWFEYKVDNNVWETGVFSASFNLGSEETHTILCRGTDNLGNIGAINTFSVFVDNIPPASSYSIGIPQYIIDSGVYISSTTPITLSAHDTSAGLGVIRYRIDNTPDLYYSQPFALTSQPEGQHVVSYYSLDNLGNMERTNSFTFFVDNAPPLSQLEITGPQYGTAPVYIASVTSLNVTGIDNLTGLKRIEYKLDGAGAWAAGLSPTVVNIAEEGTHTLWYRSIDNVENIEEAHSIIFFVDNSPPATNVDIGQPIHTNSDTWVTSYTPITLTADDSAGCGLERIEYMMGETGVWQTYANSFVLLDNGAQRVLFRSFDNLGNREEIYSSKEITSYEDWSNALAMDYVDIQSSQGDVVLQPSFSFSAWDVEYEANILPNQDASPWQEVFASGSYMPESILSGGILYSGTQDPNSSHAWRMGISSVDPQVGVTAEARIKIDSAEGWLDAALRIADGRYEADLIFHPAGVLLSHILEEVVADNYVFYEIDNTQDFHKYTLTLKNGIARVYLDGGAQPILEWNAVDKGVTDKYVLFGDITTQPEWTSSARHSENWDYVRFTTQAPVFAEGYIENKIVWDTIPQKITFRPQGYIPQSASINYLISYSPDDNAYSQYQPVLPNSVINSSKYTKVRAVLRTTDSQYIPVLYGYSLIYPTGEFKSETLCVDNIPPAGSIIINNGDIATGKTQVTLKLTAQDTGCGLRNVLVSNSSDFSDSLSLILSGNTIDTQIIWTIPEGEGDRVVYIRYEDNLGNTSAYSDNIQFDITPPVSSLSIGSPKVSVDTLTYVTSVTPFGFGAEDTISGVSSLRYGIGLMGQYDYFFASKWQLPSGSTAIAIDKFNNIYVSDRINNHVYKFSSDGTLITTLNIPLSSGHMGMAVDDSGNIYVSAGFEGLKKYDSNGNYITTFESALGGPCYYVAVDNYGYVYAIYTTSDRMVGKFKDDGTYITSWGGQDQFLGNFAIGIAVDSKHNVYVTDYSGNPTTDSESNRIQKFTSDGTFTLKWGGYGSEPGKFIDPICLAVDKEDNIYVADMGNHRIQKFDNNGTFLASWGTYGTEDGQFVYPNGIAVDSFGNVYISDYFSNRIQGFTPQTREVWKTCIPTYNITFAGEGIIKDGLYPVKYYSIDQAGNSESIKTQSIILDNSAPTVTLAIGCPHYPEDTDVFHITNVSSSTTYSITCSDAGVGVDTNTIKYRIISSMYTYTYTQPFTLPSSIRPLGSFNIYWWAVDKLGNTSPMYVVSNYRDDSPPATAISLSGLKYFDGANTYVSIATTFTLVAQDRANPITHRAGLKSTAYKVNEYETKNISFAAKTYAGTTTFNLFKEGIKKDGECTITYYSTDNVQNKEEMKFYKVIADNAAPTFAITVSPSMVTDTSSVHITILASERLKEITEAKLTQSGAVAVPIILASSDSITLEGNYTPVVGYNGTASFFIKAK</sequence>
<feature type="repeat" description="NHL" evidence="2">
    <location>
        <begin position="1243"/>
        <end position="1282"/>
    </location>
</feature>
<keyword evidence="1" id="KW-0677">Repeat</keyword>
<name>A0A2M7S5J0_9BACT</name>
<feature type="repeat" description="NHL" evidence="2">
    <location>
        <begin position="1196"/>
        <end position="1235"/>
    </location>
</feature>
<dbReference type="PROSITE" id="PS51125">
    <property type="entry name" value="NHL"/>
    <property type="match status" value="3"/>
</dbReference>
<feature type="repeat" description="NHL" evidence="2">
    <location>
        <begin position="1155"/>
        <end position="1188"/>
    </location>
</feature>
<dbReference type="InterPro" id="IPR050952">
    <property type="entry name" value="TRIM-NHL_E3_ligases"/>
</dbReference>
<dbReference type="NCBIfam" id="NF047446">
    <property type="entry name" value="barrel_OmpL47"/>
    <property type="match status" value="4"/>
</dbReference>
<dbReference type="InterPro" id="IPR058094">
    <property type="entry name" value="Ig-like_OmpL47-like"/>
</dbReference>
<dbReference type="EMBL" id="PFMR01000300">
    <property type="protein sequence ID" value="PIZ14817.1"/>
    <property type="molecule type" value="Genomic_DNA"/>
</dbReference>
<reference evidence="4" key="1">
    <citation type="submission" date="2017-09" db="EMBL/GenBank/DDBJ databases">
        <title>Depth-based differentiation of microbial function through sediment-hosted aquifers and enrichment of novel symbionts in the deep terrestrial subsurface.</title>
        <authorList>
            <person name="Probst A.J."/>
            <person name="Ladd B."/>
            <person name="Jarett J.K."/>
            <person name="Geller-Mcgrath D.E."/>
            <person name="Sieber C.M.K."/>
            <person name="Emerson J.B."/>
            <person name="Anantharaman K."/>
            <person name="Thomas B.C."/>
            <person name="Malmstrom R."/>
            <person name="Stieglmeier M."/>
            <person name="Klingl A."/>
            <person name="Woyke T."/>
            <person name="Ryan C.M."/>
            <person name="Banfield J.F."/>
        </authorList>
    </citation>
    <scope>NUCLEOTIDE SEQUENCE [LARGE SCALE GENOMIC DNA]</scope>
</reference>
<comment type="caution">
    <text evidence="3">The sequence shown here is derived from an EMBL/GenBank/DDBJ whole genome shotgun (WGS) entry which is preliminary data.</text>
</comment>
<evidence type="ECO:0000256" key="2">
    <source>
        <dbReference type="PROSITE-ProRule" id="PRU00504"/>
    </source>
</evidence>
<dbReference type="GO" id="GO:0008270">
    <property type="term" value="F:zinc ion binding"/>
    <property type="evidence" value="ECO:0007669"/>
    <property type="project" value="UniProtKB-KW"/>
</dbReference>
<evidence type="ECO:0000256" key="1">
    <source>
        <dbReference type="ARBA" id="ARBA00022737"/>
    </source>
</evidence>